<evidence type="ECO:0008006" key="3">
    <source>
        <dbReference type="Google" id="ProtNLM"/>
    </source>
</evidence>
<evidence type="ECO:0000313" key="1">
    <source>
        <dbReference type="EMBL" id="KAL0878923.1"/>
    </source>
</evidence>
<dbReference type="SUPFAM" id="SSF56672">
    <property type="entry name" value="DNA/RNA polymerases"/>
    <property type="match status" value="1"/>
</dbReference>
<dbReference type="Proteomes" id="UP001549920">
    <property type="component" value="Unassembled WGS sequence"/>
</dbReference>
<keyword evidence="2" id="KW-1185">Reference proteome</keyword>
<dbReference type="EMBL" id="JBEUOH010000015">
    <property type="protein sequence ID" value="KAL0878923.1"/>
    <property type="molecule type" value="Genomic_DNA"/>
</dbReference>
<dbReference type="PANTHER" id="PTHR47510:SF3">
    <property type="entry name" value="ENDO_EXONUCLEASE_PHOSPHATASE DOMAIN-CONTAINING PROTEIN"/>
    <property type="match status" value="1"/>
</dbReference>
<comment type="caution">
    <text evidence="1">The sequence shown here is derived from an EMBL/GenBank/DDBJ whole genome shotgun (WGS) entry which is preliminary data.</text>
</comment>
<dbReference type="Gene3D" id="3.60.10.10">
    <property type="entry name" value="Endonuclease/exonuclease/phosphatase"/>
    <property type="match status" value="1"/>
</dbReference>
<accession>A0ABR3HQS4</accession>
<reference evidence="1 2" key="1">
    <citation type="submission" date="2024-06" db="EMBL/GenBank/DDBJ databases">
        <title>A chromosome-level genome assembly of beet webworm, Loxostege sticticalis.</title>
        <authorList>
            <person name="Zhang Y."/>
        </authorList>
    </citation>
    <scope>NUCLEOTIDE SEQUENCE [LARGE SCALE GENOMIC DNA]</scope>
    <source>
        <strain evidence="1">AQ026</strain>
        <tissue evidence="1">Whole body</tissue>
    </source>
</reference>
<dbReference type="PANTHER" id="PTHR47510">
    <property type="entry name" value="REVERSE TRANSCRIPTASE DOMAIN-CONTAINING PROTEIN"/>
    <property type="match status" value="1"/>
</dbReference>
<organism evidence="1 2">
    <name type="scientific">Loxostege sticticalis</name>
    <name type="common">Beet webworm moth</name>
    <dbReference type="NCBI Taxonomy" id="481309"/>
    <lineage>
        <taxon>Eukaryota</taxon>
        <taxon>Metazoa</taxon>
        <taxon>Ecdysozoa</taxon>
        <taxon>Arthropoda</taxon>
        <taxon>Hexapoda</taxon>
        <taxon>Insecta</taxon>
        <taxon>Pterygota</taxon>
        <taxon>Neoptera</taxon>
        <taxon>Endopterygota</taxon>
        <taxon>Lepidoptera</taxon>
        <taxon>Glossata</taxon>
        <taxon>Ditrysia</taxon>
        <taxon>Pyraloidea</taxon>
        <taxon>Crambidae</taxon>
        <taxon>Pyraustinae</taxon>
        <taxon>Loxostege</taxon>
    </lineage>
</organism>
<dbReference type="InterPro" id="IPR036691">
    <property type="entry name" value="Endo/exonu/phosph_ase_sf"/>
</dbReference>
<sequence length="422" mass="48907">MYSLDIGIIYRSGNLKEFMETYSDKLEARKRTVVFGDYNIDLLTSDHTTSMYKEMLEQCGYKIINKIDPNYATRVTSTSKTIIDHISTSLKEHQFHLAIIESAMSDHRQLYLEIKKYKPNDVLKTKYEAVNYVELYKTLNSNNSNEDYLELENRLISSINKSKFIKTKILNPPRKDWINKNIIRQINERNELWLRHKTHPNDEIMRNNFIKKRNEVHSIIQKEKSEYYYKAFEECRHKSSKMWKLINELSYNKFRETSAPSKLLTQEGRVVTEIRDICDCFNDFFSSVGSILANQIPNVHKNMTTTCTATTSEADFNTIAQWSPTTSSEISKIIDSLKINTSSGLDGINTKCIRCVKDTIVDELAKCINQCLEKGVFPNSLKIAKVSPIYKSGSKLDPGNYRPISVLPVLSKVFERVLDKLH</sequence>
<dbReference type="InterPro" id="IPR043502">
    <property type="entry name" value="DNA/RNA_pol_sf"/>
</dbReference>
<protein>
    <recommendedName>
        <fullName evidence="3">Tick transposon</fullName>
    </recommendedName>
</protein>
<evidence type="ECO:0000313" key="2">
    <source>
        <dbReference type="Proteomes" id="UP001549920"/>
    </source>
</evidence>
<proteinExistence type="predicted"/>
<dbReference type="SUPFAM" id="SSF56219">
    <property type="entry name" value="DNase I-like"/>
    <property type="match status" value="1"/>
</dbReference>
<name>A0ABR3HQS4_LOXSC</name>
<gene>
    <name evidence="1" type="ORF">ABMA27_003920</name>
</gene>